<dbReference type="Gene3D" id="3.30.450.90">
    <property type="match status" value="1"/>
</dbReference>
<evidence type="ECO:0000313" key="5">
    <source>
        <dbReference type="EMBL" id="MCP1672934.1"/>
    </source>
</evidence>
<dbReference type="InterPro" id="IPR001482">
    <property type="entry name" value="T2SS/T4SS_dom"/>
</dbReference>
<gene>
    <name evidence="5" type="ORF">J2T57_000026</name>
</gene>
<dbReference type="SMART" id="SM00382">
    <property type="entry name" value="AAA"/>
    <property type="match status" value="1"/>
</dbReference>
<evidence type="ECO:0000256" key="2">
    <source>
        <dbReference type="ARBA" id="ARBA00022741"/>
    </source>
</evidence>
<keyword evidence="3" id="KW-0067">ATP-binding</keyword>
<sequence length="426" mass="47176">MAANPQANDRPHFAHLAPRLLASQEDRPDNEEQPFEAEMLLQDAVAARASDIHLDPGLGGLRLRFRVDGAMVDVCELGDDLALRLTNQLKNLAQLNPMPVQTPESGRFTWQMDDQGLDLRLTVAPCLRGDKLAVRILSGGLEYTELEDLGLNDDQGELLSDWLESSSGMLLVTGPTGAGKTTTLYALLHRLRTVERNVITLEDPVEYEIDGINQMPVNEAQGFTFASGTRTVLRLDPDCILLGEIRDSDSARAANDIASSGRTLMATLHSRDAVGAITMLRNYGMDDFEIAANLEVVVSQRLVRALCPHCKEERVPNERERRYLQQVDYESVDRIWSSTGCPECNDIGYRGRTGLFEVWRLGAEAQALLLEHTSERVIRKHLNELAHDFLLNQGLLKVTAGITTLGELWRAGLGSRGRHDSKSSSV</sequence>
<dbReference type="AlphaFoldDB" id="A0AAE3KA16"/>
<comment type="similarity">
    <text evidence="1">Belongs to the GSP E family.</text>
</comment>
<dbReference type="GO" id="GO:0005524">
    <property type="term" value="F:ATP binding"/>
    <property type="evidence" value="ECO:0007669"/>
    <property type="project" value="UniProtKB-KW"/>
</dbReference>
<evidence type="ECO:0000256" key="3">
    <source>
        <dbReference type="ARBA" id="ARBA00022840"/>
    </source>
</evidence>
<keyword evidence="2" id="KW-0547">Nucleotide-binding</keyword>
<reference evidence="5" key="1">
    <citation type="submission" date="2022-03" db="EMBL/GenBank/DDBJ databases">
        <title>Genomic Encyclopedia of Type Strains, Phase III (KMG-III): the genomes of soil and plant-associated and newly described type strains.</title>
        <authorList>
            <person name="Whitman W."/>
        </authorList>
    </citation>
    <scope>NUCLEOTIDE SEQUENCE</scope>
    <source>
        <strain evidence="5">ANL 6-2</strain>
    </source>
</reference>
<dbReference type="SUPFAM" id="SSF52540">
    <property type="entry name" value="P-loop containing nucleoside triphosphate hydrolases"/>
    <property type="match status" value="1"/>
</dbReference>
<evidence type="ECO:0000313" key="6">
    <source>
        <dbReference type="Proteomes" id="UP001205843"/>
    </source>
</evidence>
<evidence type="ECO:0000256" key="1">
    <source>
        <dbReference type="ARBA" id="ARBA00006611"/>
    </source>
</evidence>
<organism evidence="5 6">
    <name type="scientific">Natronocella acetinitrilica</name>
    <dbReference type="NCBI Taxonomy" id="414046"/>
    <lineage>
        <taxon>Bacteria</taxon>
        <taxon>Pseudomonadati</taxon>
        <taxon>Pseudomonadota</taxon>
        <taxon>Gammaproteobacteria</taxon>
        <taxon>Chromatiales</taxon>
        <taxon>Ectothiorhodospiraceae</taxon>
        <taxon>Natronocella</taxon>
    </lineage>
</organism>
<dbReference type="RefSeq" id="WP_253472461.1">
    <property type="nucleotide sequence ID" value="NZ_JALJXV010000001.1"/>
</dbReference>
<accession>A0AAE3KA16</accession>
<keyword evidence="6" id="KW-1185">Reference proteome</keyword>
<dbReference type="GO" id="GO:0016887">
    <property type="term" value="F:ATP hydrolysis activity"/>
    <property type="evidence" value="ECO:0007669"/>
    <property type="project" value="TreeGrafter"/>
</dbReference>
<dbReference type="PANTHER" id="PTHR30258">
    <property type="entry name" value="TYPE II SECRETION SYSTEM PROTEIN GSPE-RELATED"/>
    <property type="match status" value="1"/>
</dbReference>
<dbReference type="GO" id="GO:0005886">
    <property type="term" value="C:plasma membrane"/>
    <property type="evidence" value="ECO:0007669"/>
    <property type="project" value="TreeGrafter"/>
</dbReference>
<dbReference type="PROSITE" id="PS00662">
    <property type="entry name" value="T2SP_E"/>
    <property type="match status" value="1"/>
</dbReference>
<proteinExistence type="inferred from homology"/>
<dbReference type="CDD" id="cd01129">
    <property type="entry name" value="PulE-GspE-like"/>
    <property type="match status" value="1"/>
</dbReference>
<protein>
    <submittedName>
        <fullName evidence="5">General secretion pathway protein E</fullName>
    </submittedName>
</protein>
<dbReference type="PANTHER" id="PTHR30258:SF3">
    <property type="entry name" value="SLL1921 PROTEIN"/>
    <property type="match status" value="1"/>
</dbReference>
<comment type="caution">
    <text evidence="5">The sequence shown here is derived from an EMBL/GenBank/DDBJ whole genome shotgun (WGS) entry which is preliminary data.</text>
</comment>
<dbReference type="EMBL" id="JALJXV010000001">
    <property type="protein sequence ID" value="MCP1672934.1"/>
    <property type="molecule type" value="Genomic_DNA"/>
</dbReference>
<name>A0AAE3KA16_9GAMM</name>
<dbReference type="Proteomes" id="UP001205843">
    <property type="component" value="Unassembled WGS sequence"/>
</dbReference>
<dbReference type="InterPro" id="IPR027417">
    <property type="entry name" value="P-loop_NTPase"/>
</dbReference>
<dbReference type="InterPro" id="IPR003593">
    <property type="entry name" value="AAA+_ATPase"/>
</dbReference>
<evidence type="ECO:0000259" key="4">
    <source>
        <dbReference type="PROSITE" id="PS00662"/>
    </source>
</evidence>
<feature type="domain" description="Bacterial type II secretion system protein E" evidence="4">
    <location>
        <begin position="233"/>
        <end position="247"/>
    </location>
</feature>
<dbReference type="Pfam" id="PF00437">
    <property type="entry name" value="T2SSE"/>
    <property type="match status" value="1"/>
</dbReference>
<dbReference type="Gene3D" id="3.40.50.300">
    <property type="entry name" value="P-loop containing nucleotide triphosphate hydrolases"/>
    <property type="match status" value="1"/>
</dbReference>